<organism evidence="7 8">
    <name type="scientific">Penicillium decumbens</name>
    <dbReference type="NCBI Taxonomy" id="69771"/>
    <lineage>
        <taxon>Eukaryota</taxon>
        <taxon>Fungi</taxon>
        <taxon>Dikarya</taxon>
        <taxon>Ascomycota</taxon>
        <taxon>Pezizomycotina</taxon>
        <taxon>Eurotiomycetes</taxon>
        <taxon>Eurotiomycetidae</taxon>
        <taxon>Eurotiales</taxon>
        <taxon>Aspergillaceae</taxon>
        <taxon>Penicillium</taxon>
    </lineage>
</organism>
<dbReference type="Gene3D" id="4.10.240.10">
    <property type="entry name" value="Zn(2)-C6 fungal-type DNA-binding domain"/>
    <property type="match status" value="1"/>
</dbReference>
<sequence length="486" mass="54717">MDLIPDPCYTCRNRRIQCDQTGVPCGKCQKAGLECLDKRPFRWVKGVAIRGKMQGRSYENAGSSFTQHAPMSTAKSRRALIRSSQGRLAKSNDNERICKLFIVYDSDKNPFRSLIALGMKDLVLLKALLAMAARHHVNAGQPFHQLGNLTSPRLISANRDALLFKHQAMEALSHSLRDRNLANQDTTVASVFLLIFLDLLESGSDGWNFHLEGAKSLIASIYKHSEDQAVINQGPGETVRGIRDFIMKQIYLIETLGATFLRPRLLSQIAPFDQRESQLQEAIEKSFLGCPGYILMAIQQLSMQRDSIADSRPLDGDAEESHTHDTTALLELIQNFDSYTWASNLQQSRNSSAQEIANLSTLSEVYKIGALLYGRRILDSVTGEFTEQNDKVLELLGMADSLKDDEAMFKCVLWPIFVAGLESQWQAQRDLLVGCMERFWNITSCLNAVNATKILQEYWDQETSPGGNRSEWIFNIGCLGRDWLWI</sequence>
<dbReference type="InterPro" id="IPR036864">
    <property type="entry name" value="Zn2-C6_fun-type_DNA-bd_sf"/>
</dbReference>
<dbReference type="SMART" id="SM00066">
    <property type="entry name" value="GAL4"/>
    <property type="match status" value="1"/>
</dbReference>
<evidence type="ECO:0000256" key="4">
    <source>
        <dbReference type="ARBA" id="ARBA00023163"/>
    </source>
</evidence>
<dbReference type="InterPro" id="IPR001138">
    <property type="entry name" value="Zn2Cys6_DnaBD"/>
</dbReference>
<dbReference type="EMBL" id="MDYL01000001">
    <property type="protein sequence ID" value="OQD78512.1"/>
    <property type="molecule type" value="Genomic_DNA"/>
</dbReference>
<evidence type="ECO:0000259" key="6">
    <source>
        <dbReference type="PROSITE" id="PS50048"/>
    </source>
</evidence>
<dbReference type="CDD" id="cd00067">
    <property type="entry name" value="GAL4"/>
    <property type="match status" value="1"/>
</dbReference>
<dbReference type="PANTHER" id="PTHR37534:SF8">
    <property type="entry name" value="ZN(II)2CYS6 TRANSCRIPTION FACTOR (EUROFUNG)"/>
    <property type="match status" value="1"/>
</dbReference>
<keyword evidence="2" id="KW-0805">Transcription regulation</keyword>
<evidence type="ECO:0000256" key="5">
    <source>
        <dbReference type="ARBA" id="ARBA00023242"/>
    </source>
</evidence>
<dbReference type="OrthoDB" id="5130013at2759"/>
<keyword evidence="4" id="KW-0804">Transcription</keyword>
<evidence type="ECO:0000256" key="3">
    <source>
        <dbReference type="ARBA" id="ARBA00023125"/>
    </source>
</evidence>
<dbReference type="AlphaFoldDB" id="A0A1V6PPB4"/>
<gene>
    <name evidence="7" type="ORF">PENDEC_c001G00818</name>
</gene>
<dbReference type="SUPFAM" id="SSF57701">
    <property type="entry name" value="Zn2/Cys6 DNA-binding domain"/>
    <property type="match status" value="1"/>
</dbReference>
<evidence type="ECO:0000313" key="8">
    <source>
        <dbReference type="Proteomes" id="UP000191522"/>
    </source>
</evidence>
<keyword evidence="5" id="KW-0539">Nucleus</keyword>
<dbReference type="GO" id="GO:0045944">
    <property type="term" value="P:positive regulation of transcription by RNA polymerase II"/>
    <property type="evidence" value="ECO:0007669"/>
    <property type="project" value="TreeGrafter"/>
</dbReference>
<dbReference type="PROSITE" id="PS50048">
    <property type="entry name" value="ZN2_CY6_FUNGAL_2"/>
    <property type="match status" value="1"/>
</dbReference>
<dbReference type="OMA" id="DRWNVHL"/>
<comment type="subcellular location">
    <subcellularLocation>
        <location evidence="1">Nucleus</location>
    </subcellularLocation>
</comment>
<dbReference type="PANTHER" id="PTHR37534">
    <property type="entry name" value="TRANSCRIPTIONAL ACTIVATOR PROTEIN UGA3"/>
    <property type="match status" value="1"/>
</dbReference>
<evidence type="ECO:0000256" key="2">
    <source>
        <dbReference type="ARBA" id="ARBA00023015"/>
    </source>
</evidence>
<evidence type="ECO:0000256" key="1">
    <source>
        <dbReference type="ARBA" id="ARBA00004123"/>
    </source>
</evidence>
<reference evidence="8" key="1">
    <citation type="journal article" date="2017" name="Nat. Microbiol.">
        <title>Global analysis of biosynthetic gene clusters reveals vast potential of secondary metabolite production in Penicillium species.</title>
        <authorList>
            <person name="Nielsen J.C."/>
            <person name="Grijseels S."/>
            <person name="Prigent S."/>
            <person name="Ji B."/>
            <person name="Dainat J."/>
            <person name="Nielsen K.F."/>
            <person name="Frisvad J.C."/>
            <person name="Workman M."/>
            <person name="Nielsen J."/>
        </authorList>
    </citation>
    <scope>NUCLEOTIDE SEQUENCE [LARGE SCALE GENOMIC DNA]</scope>
    <source>
        <strain evidence="8">IBT 11843</strain>
    </source>
</reference>
<accession>A0A1V6PPB4</accession>
<dbReference type="GO" id="GO:0005634">
    <property type="term" value="C:nucleus"/>
    <property type="evidence" value="ECO:0007669"/>
    <property type="project" value="UniProtKB-SubCell"/>
</dbReference>
<proteinExistence type="predicted"/>
<protein>
    <recommendedName>
        <fullName evidence="6">Zn(2)-C6 fungal-type domain-containing protein</fullName>
    </recommendedName>
</protein>
<evidence type="ECO:0000313" key="7">
    <source>
        <dbReference type="EMBL" id="OQD78512.1"/>
    </source>
</evidence>
<dbReference type="Pfam" id="PF00172">
    <property type="entry name" value="Zn_clus"/>
    <property type="match status" value="1"/>
</dbReference>
<dbReference type="Pfam" id="PF11951">
    <property type="entry name" value="Fungal_trans_2"/>
    <property type="match status" value="1"/>
</dbReference>
<feature type="domain" description="Zn(2)-C6 fungal-type" evidence="6">
    <location>
        <begin position="7"/>
        <end position="35"/>
    </location>
</feature>
<dbReference type="GO" id="GO:0000976">
    <property type="term" value="F:transcription cis-regulatory region binding"/>
    <property type="evidence" value="ECO:0007669"/>
    <property type="project" value="TreeGrafter"/>
</dbReference>
<dbReference type="InterPro" id="IPR021858">
    <property type="entry name" value="Fun_TF"/>
</dbReference>
<dbReference type="GO" id="GO:0000981">
    <property type="term" value="F:DNA-binding transcription factor activity, RNA polymerase II-specific"/>
    <property type="evidence" value="ECO:0007669"/>
    <property type="project" value="InterPro"/>
</dbReference>
<keyword evidence="8" id="KW-1185">Reference proteome</keyword>
<dbReference type="GO" id="GO:0008270">
    <property type="term" value="F:zinc ion binding"/>
    <property type="evidence" value="ECO:0007669"/>
    <property type="project" value="InterPro"/>
</dbReference>
<name>A0A1V6PPB4_PENDC</name>
<keyword evidence="3" id="KW-0238">DNA-binding</keyword>
<dbReference type="Proteomes" id="UP000191522">
    <property type="component" value="Unassembled WGS sequence"/>
</dbReference>
<dbReference type="PROSITE" id="PS00463">
    <property type="entry name" value="ZN2_CY6_FUNGAL_1"/>
    <property type="match status" value="1"/>
</dbReference>
<comment type="caution">
    <text evidence="7">The sequence shown here is derived from an EMBL/GenBank/DDBJ whole genome shotgun (WGS) entry which is preliminary data.</text>
</comment>